<sequence length="1124" mass="120932">MHLSIKDAILPQPPSFVKKKNYEVHEVLGEGTFGQVLRATWHVPPEQIAVAEHGASAGVGSSISASTSTSSFKRNTLSATSQSASRSSSPSPSSSAASMVSSTASSLTAHIKGKSSKDSKDKKKSGGEEADEGPRVLKDVALKIIPKKKVKGNEASVWGEMDVLKGLDHPNIVKFYEWFESRSKYYLSFELAVGGELFARILKKGKFTEEDAVGVVRSILSGVQYLHDHDIVHRDLKPENILYRTRADDSDIVIADFGIAKHLHSPEEQLHSLAGSIGYVAPEVLTNEGHGKAVDMWSTGIITYVLLCGYSPFRSEDVKTLIKETTEAKIEFHERYWKNVGSEAKDFIKCLLNPDPVKRPTAAQALNHTWLTTHTPSTDHDLSTGLRDHFDPRARWRSAIASARAMHRLGSFGKNAAARDKSQTEGGQEGGQEDKLGVEPPGTSRTNSSLSAASASSGGWGGDLSRTTSNSDDDGSWYPSAPSSGKEAGPEGPRLGDGTHPGENANVMVTSPDDEEQEARERATTPTQTSSPEVKPSTSTPSSVAEVPASLYAEPEGDPDDDEESDRKMRSMPGSFDLNDPVHNSGEGGGWGDMLKKLSLRGPNEKTEFTSYRFPYAGRLLPSSTLDAIAGRAVWVSQFIPISIYQPISLTMSTLSLFLAPICLLSMSGAVPIENDGTSGNNVDLSPFSVLEAAIYDMLGARGVQLGTDSPGTTFESLKDGWHLVDFAGKDAKNHNPYSINNTLYQLCDPVKESNFFDSYFEFIEEAGTAMKLDTVGVPPKSYNDSQAQSQDLCDDKLLQVANKGLQLYQNITDKVVTPQDQGFMQWVTTQYPDYEAAHAKCVSATAAFQTELTKLYGADVQLFTGEYSRMNAIKSDKAAVIAGLTMEVTQGGSTITTGDQGNLVADYKMPTLDRRLTLWQDGQESSPFFRSYSSSNISSQGNNKEGAGGLSFVWPEEGVSGSGNGQGGSSTFSNYSVASSISVQFGSFELIPVERGAWFDSYEAAHLISRAADGDKAAAAKGALEKYFGSSSESPGPAAFYRDKALVVYAPTVVVQFSSQEHYNEFKNSGAGAKLCLLIICLGGSGSTSSNSTQWNDEAFSMVAGDPSSTAGYIVGFVLGSYW</sequence>
<evidence type="ECO:0000313" key="4">
    <source>
        <dbReference type="Proteomes" id="UP001498398"/>
    </source>
</evidence>
<feature type="compositionally biased region" description="Polar residues" evidence="1">
    <location>
        <begin position="524"/>
        <end position="543"/>
    </location>
</feature>
<feature type="region of interest" description="Disordered" evidence="1">
    <location>
        <begin position="77"/>
        <end position="132"/>
    </location>
</feature>
<dbReference type="SUPFAM" id="SSF56112">
    <property type="entry name" value="Protein kinase-like (PK-like)"/>
    <property type="match status" value="1"/>
</dbReference>
<proteinExistence type="predicted"/>
<feature type="compositionally biased region" description="Low complexity" evidence="1">
    <location>
        <begin position="448"/>
        <end position="457"/>
    </location>
</feature>
<dbReference type="PROSITE" id="PS00108">
    <property type="entry name" value="PROTEIN_KINASE_ST"/>
    <property type="match status" value="1"/>
</dbReference>
<feature type="compositionally biased region" description="Acidic residues" evidence="1">
    <location>
        <begin position="555"/>
        <end position="564"/>
    </location>
</feature>
<keyword evidence="4" id="KW-1185">Reference proteome</keyword>
<feature type="compositionally biased region" description="Basic and acidic residues" evidence="1">
    <location>
        <begin position="115"/>
        <end position="132"/>
    </location>
</feature>
<comment type="caution">
    <text evidence="3">The sequence shown here is derived from an EMBL/GenBank/DDBJ whole genome shotgun (WGS) entry which is preliminary data.</text>
</comment>
<dbReference type="PANTHER" id="PTHR24347">
    <property type="entry name" value="SERINE/THREONINE-PROTEIN KINASE"/>
    <property type="match status" value="1"/>
</dbReference>
<dbReference type="Gene3D" id="3.30.200.20">
    <property type="entry name" value="Phosphorylase Kinase, domain 1"/>
    <property type="match status" value="1"/>
</dbReference>
<feature type="region of interest" description="Disordered" evidence="1">
    <location>
        <begin position="413"/>
        <end position="590"/>
    </location>
</feature>
<dbReference type="SMART" id="SM00220">
    <property type="entry name" value="S_TKc"/>
    <property type="match status" value="1"/>
</dbReference>
<accession>A0ABR1IVF7</accession>
<name>A0ABR1IVF7_9AGAR</name>
<keyword evidence="3" id="KW-0418">Kinase</keyword>
<dbReference type="EMBL" id="JBANRG010000059">
    <property type="protein sequence ID" value="KAK7442229.1"/>
    <property type="molecule type" value="Genomic_DNA"/>
</dbReference>
<evidence type="ECO:0000313" key="3">
    <source>
        <dbReference type="EMBL" id="KAK7442229.1"/>
    </source>
</evidence>
<evidence type="ECO:0000256" key="1">
    <source>
        <dbReference type="SAM" id="MobiDB-lite"/>
    </source>
</evidence>
<organism evidence="3 4">
    <name type="scientific">Marasmiellus scandens</name>
    <dbReference type="NCBI Taxonomy" id="2682957"/>
    <lineage>
        <taxon>Eukaryota</taxon>
        <taxon>Fungi</taxon>
        <taxon>Dikarya</taxon>
        <taxon>Basidiomycota</taxon>
        <taxon>Agaricomycotina</taxon>
        <taxon>Agaricomycetes</taxon>
        <taxon>Agaricomycetidae</taxon>
        <taxon>Agaricales</taxon>
        <taxon>Marasmiineae</taxon>
        <taxon>Omphalotaceae</taxon>
        <taxon>Marasmiellus</taxon>
    </lineage>
</organism>
<reference evidence="3 4" key="1">
    <citation type="submission" date="2024-01" db="EMBL/GenBank/DDBJ databases">
        <title>A draft genome for the cacao thread blight pathogen Marasmiellus scandens.</title>
        <authorList>
            <person name="Baruah I.K."/>
            <person name="Leung J."/>
            <person name="Bukari Y."/>
            <person name="Amoako-Attah I."/>
            <person name="Meinhardt L.W."/>
            <person name="Bailey B.A."/>
            <person name="Cohen S.P."/>
        </authorList>
    </citation>
    <scope>NUCLEOTIDE SEQUENCE [LARGE SCALE GENOMIC DNA]</scope>
    <source>
        <strain evidence="3 4">GH-19</strain>
    </source>
</reference>
<dbReference type="PROSITE" id="PS50011">
    <property type="entry name" value="PROTEIN_KINASE_DOM"/>
    <property type="match status" value="1"/>
</dbReference>
<evidence type="ECO:0000259" key="2">
    <source>
        <dbReference type="PROSITE" id="PS50011"/>
    </source>
</evidence>
<feature type="compositionally biased region" description="Low complexity" evidence="1">
    <location>
        <begin position="77"/>
        <end position="109"/>
    </location>
</feature>
<dbReference type="InterPro" id="IPR008271">
    <property type="entry name" value="Ser/Thr_kinase_AS"/>
</dbReference>
<feature type="domain" description="Protein kinase" evidence="2">
    <location>
        <begin position="22"/>
        <end position="371"/>
    </location>
</feature>
<dbReference type="Pfam" id="PF00069">
    <property type="entry name" value="Pkinase"/>
    <property type="match status" value="1"/>
</dbReference>
<gene>
    <name evidence="3" type="primary">CMK2</name>
    <name evidence="3" type="ORF">VKT23_016199</name>
</gene>
<dbReference type="InterPro" id="IPR000719">
    <property type="entry name" value="Prot_kinase_dom"/>
</dbReference>
<dbReference type="EC" id="2.7.11.17" evidence="3"/>
<dbReference type="CDD" id="cd05117">
    <property type="entry name" value="STKc_CAMK"/>
    <property type="match status" value="1"/>
</dbReference>
<dbReference type="InterPro" id="IPR011009">
    <property type="entry name" value="Kinase-like_dom_sf"/>
</dbReference>
<protein>
    <submittedName>
        <fullName evidence="3">Calmodulin-dependent protein kinase cmk2</fullName>
        <ecNumber evidence="3">2.7.11.17</ecNumber>
    </submittedName>
</protein>
<dbReference type="GO" id="GO:0004683">
    <property type="term" value="F:calcium/calmodulin-dependent protein kinase activity"/>
    <property type="evidence" value="ECO:0007669"/>
    <property type="project" value="UniProtKB-EC"/>
</dbReference>
<dbReference type="Gene3D" id="1.10.510.10">
    <property type="entry name" value="Transferase(Phosphotransferase) domain 1"/>
    <property type="match status" value="1"/>
</dbReference>
<dbReference type="Proteomes" id="UP001498398">
    <property type="component" value="Unassembled WGS sequence"/>
</dbReference>
<keyword evidence="3" id="KW-0808">Transferase</keyword>